<dbReference type="AlphaFoldDB" id="A0A670JPJ3"/>
<dbReference type="KEGG" id="pmua:114582858"/>
<dbReference type="OMA" id="TAFFKTW"/>
<evidence type="ECO:0000256" key="10">
    <source>
        <dbReference type="SAM" id="SignalP"/>
    </source>
</evidence>
<dbReference type="InterPro" id="IPR010681">
    <property type="entry name" value="PRF/CT"/>
</dbReference>
<evidence type="ECO:0000313" key="12">
    <source>
        <dbReference type="Proteomes" id="UP000472272"/>
    </source>
</evidence>
<evidence type="ECO:0000256" key="1">
    <source>
        <dbReference type="ARBA" id="ARBA00004613"/>
    </source>
</evidence>
<proteinExistence type="inferred from homology"/>
<dbReference type="FunFam" id="1.20.1250.10:FF:000023">
    <property type="entry name" value="Cardiotrophin-2"/>
    <property type="match status" value="1"/>
</dbReference>
<keyword evidence="7" id="KW-0325">Glycoprotein</keyword>
<dbReference type="GeneTree" id="ENSGT00510000048856"/>
<evidence type="ECO:0000256" key="8">
    <source>
        <dbReference type="ARBA" id="ARBA00073296"/>
    </source>
</evidence>
<dbReference type="SUPFAM" id="SSF47266">
    <property type="entry name" value="4-helical cytokines"/>
    <property type="match status" value="1"/>
</dbReference>
<dbReference type="GO" id="GO:0005125">
    <property type="term" value="F:cytokine activity"/>
    <property type="evidence" value="ECO:0007669"/>
    <property type="project" value="UniProtKB-KW"/>
</dbReference>
<evidence type="ECO:0000256" key="9">
    <source>
        <dbReference type="ARBA" id="ARBA00076673"/>
    </source>
</evidence>
<dbReference type="GO" id="GO:0005615">
    <property type="term" value="C:extracellular space"/>
    <property type="evidence" value="ECO:0007669"/>
    <property type="project" value="UniProtKB-KW"/>
</dbReference>
<keyword evidence="5" id="KW-0964">Secreted</keyword>
<evidence type="ECO:0000256" key="4">
    <source>
        <dbReference type="ARBA" id="ARBA00022514"/>
    </source>
</evidence>
<dbReference type="Gene3D" id="1.20.1250.10">
    <property type="match status" value="1"/>
</dbReference>
<dbReference type="GO" id="GO:0007166">
    <property type="term" value="P:cell surface receptor signaling pathway"/>
    <property type="evidence" value="ECO:0007669"/>
    <property type="project" value="TreeGrafter"/>
</dbReference>
<dbReference type="OrthoDB" id="9948731at2759"/>
<feature type="signal peptide" evidence="10">
    <location>
        <begin position="1"/>
        <end position="22"/>
    </location>
</feature>
<dbReference type="RefSeq" id="XP_028560028.1">
    <property type="nucleotide sequence ID" value="XM_028704195.1"/>
</dbReference>
<name>A0A670JPJ3_PODMU</name>
<dbReference type="GO" id="GO:0007405">
    <property type="term" value="P:neuroblast proliferation"/>
    <property type="evidence" value="ECO:0007669"/>
    <property type="project" value="Ensembl"/>
</dbReference>
<keyword evidence="4" id="KW-0202">Cytokine</keyword>
<dbReference type="Proteomes" id="UP000472272">
    <property type="component" value="Chromosome 13"/>
</dbReference>
<accession>A0A670JPJ3</accession>
<evidence type="ECO:0000256" key="5">
    <source>
        <dbReference type="ARBA" id="ARBA00022525"/>
    </source>
</evidence>
<evidence type="ECO:0000256" key="3">
    <source>
        <dbReference type="ARBA" id="ARBA00022473"/>
    </source>
</evidence>
<organism evidence="11 12">
    <name type="scientific">Podarcis muralis</name>
    <name type="common">Wall lizard</name>
    <name type="synonym">Lacerta muralis</name>
    <dbReference type="NCBI Taxonomy" id="64176"/>
    <lineage>
        <taxon>Eukaryota</taxon>
        <taxon>Metazoa</taxon>
        <taxon>Chordata</taxon>
        <taxon>Craniata</taxon>
        <taxon>Vertebrata</taxon>
        <taxon>Euteleostomi</taxon>
        <taxon>Lepidosauria</taxon>
        <taxon>Squamata</taxon>
        <taxon>Bifurcata</taxon>
        <taxon>Unidentata</taxon>
        <taxon>Episquamata</taxon>
        <taxon>Laterata</taxon>
        <taxon>Lacertibaenia</taxon>
        <taxon>Lacertidae</taxon>
        <taxon>Podarcis</taxon>
    </lineage>
</organism>
<dbReference type="PANTHER" id="PTHR21353:SF8">
    <property type="entry name" value="CARDIOTROPHIN-2"/>
    <property type="match status" value="1"/>
</dbReference>
<dbReference type="GO" id="GO:0005146">
    <property type="term" value="F:leukemia inhibitory factor receptor binding"/>
    <property type="evidence" value="ECO:0007669"/>
    <property type="project" value="Ensembl"/>
</dbReference>
<reference evidence="11" key="3">
    <citation type="submission" date="2025-09" db="UniProtKB">
        <authorList>
            <consortium name="Ensembl"/>
        </authorList>
    </citation>
    <scope>IDENTIFICATION</scope>
</reference>
<feature type="chain" id="PRO_5025375392" description="Cardiotrophin-2" evidence="10">
    <location>
        <begin position="23"/>
        <end position="205"/>
    </location>
</feature>
<comment type="similarity">
    <text evidence="2">Belongs to the IL-6 superfamily.</text>
</comment>
<reference evidence="11" key="2">
    <citation type="submission" date="2025-08" db="UniProtKB">
        <authorList>
            <consortium name="Ensembl"/>
        </authorList>
    </citation>
    <scope>IDENTIFICATION</scope>
</reference>
<evidence type="ECO:0000256" key="7">
    <source>
        <dbReference type="ARBA" id="ARBA00023180"/>
    </source>
</evidence>
<dbReference type="InterPro" id="IPR009079">
    <property type="entry name" value="4_helix_cytokine-like_core"/>
</dbReference>
<sequence>MTLSLARSLLVICAGLVHIVSPDRDSPLNTLIGQTFNLARLMKANSTVLLNTYLSHQGSPFSDSSFDARRLRYEGVPTAAIPFLEWRTLSHVKRVEKNYEAYTAFAEFLQLVRDDQFELNPTKVELLDMLKVTRLRIQGLLSNLTAIMSALGAPPAAVTDPLMLESVEADTFEKKVRGYVVCHTYKEWIDRTVKDFSLLAEKFPA</sequence>
<dbReference type="Pfam" id="PF06875">
    <property type="entry name" value="PRF"/>
    <property type="match status" value="1"/>
</dbReference>
<evidence type="ECO:0000313" key="11">
    <source>
        <dbReference type="Ensembl" id="ENSPMRP00000024877.1"/>
    </source>
</evidence>
<evidence type="ECO:0000256" key="6">
    <source>
        <dbReference type="ARBA" id="ARBA00022729"/>
    </source>
</evidence>
<reference evidence="11 12" key="1">
    <citation type="journal article" date="2019" name="Proc. Natl. Acad. Sci. U.S.A.">
        <title>Regulatory changes in pterin and carotenoid genes underlie balanced color polymorphisms in the wall lizard.</title>
        <authorList>
            <person name="Andrade P."/>
            <person name="Pinho C."/>
            <person name="Perez I de Lanuza G."/>
            <person name="Afonso S."/>
            <person name="Brejcha J."/>
            <person name="Rubin C.J."/>
            <person name="Wallerman O."/>
            <person name="Pereira P."/>
            <person name="Sabatino S.J."/>
            <person name="Bellati A."/>
            <person name="Pellitteri-Rosa D."/>
            <person name="Bosakova Z."/>
            <person name="Bunikis I."/>
            <person name="Carretero M.A."/>
            <person name="Feiner N."/>
            <person name="Marsik P."/>
            <person name="Pauperio F."/>
            <person name="Salvi D."/>
            <person name="Soler L."/>
            <person name="While G.M."/>
            <person name="Uller T."/>
            <person name="Font E."/>
            <person name="Andersson L."/>
            <person name="Carneiro M."/>
        </authorList>
    </citation>
    <scope>NUCLEOTIDE SEQUENCE</scope>
</reference>
<keyword evidence="12" id="KW-1185">Reference proteome</keyword>
<keyword evidence="3" id="KW-0217">Developmental protein</keyword>
<dbReference type="Ensembl" id="ENSPMRT00000026397.1">
    <property type="protein sequence ID" value="ENSPMRP00000024877.1"/>
    <property type="gene ID" value="ENSPMRG00000016081.1"/>
</dbReference>
<dbReference type="GO" id="GO:0002052">
    <property type="term" value="P:positive regulation of neuroblast proliferation"/>
    <property type="evidence" value="ECO:0007669"/>
    <property type="project" value="Ensembl"/>
</dbReference>
<comment type="subcellular location">
    <subcellularLocation>
        <location evidence="1">Secreted</location>
    </subcellularLocation>
</comment>
<protein>
    <recommendedName>
        <fullName evidence="8">Cardiotrophin-2</fullName>
    </recommendedName>
    <alternativeName>
        <fullName evidence="9">Neuropoietin</fullName>
    </alternativeName>
</protein>
<dbReference type="GO" id="GO:0005127">
    <property type="term" value="F:ciliary neurotrophic factor receptor binding"/>
    <property type="evidence" value="ECO:0007669"/>
    <property type="project" value="Ensembl"/>
</dbReference>
<gene>
    <name evidence="11" type="primary">LOC114582858</name>
</gene>
<dbReference type="PANTHER" id="PTHR21353">
    <property type="match status" value="1"/>
</dbReference>
<keyword evidence="6 10" id="KW-0732">Signal</keyword>
<evidence type="ECO:0000256" key="2">
    <source>
        <dbReference type="ARBA" id="ARBA00007432"/>
    </source>
</evidence>
<dbReference type="GeneID" id="114582858"/>